<dbReference type="AlphaFoldDB" id="A0AAV4FHF3"/>
<comment type="caution">
    <text evidence="2">The sequence shown here is derived from an EMBL/GenBank/DDBJ whole genome shotgun (WGS) entry which is preliminary data.</text>
</comment>
<protein>
    <submittedName>
        <fullName evidence="2">Uncharacterized protein</fullName>
    </submittedName>
</protein>
<dbReference type="EMBL" id="BMAT01011385">
    <property type="protein sequence ID" value="GFR71780.1"/>
    <property type="molecule type" value="Genomic_DNA"/>
</dbReference>
<keyword evidence="3" id="KW-1185">Reference proteome</keyword>
<reference evidence="2 3" key="1">
    <citation type="journal article" date="2021" name="Elife">
        <title>Chloroplast acquisition without the gene transfer in kleptoplastic sea slugs, Plakobranchus ocellatus.</title>
        <authorList>
            <person name="Maeda T."/>
            <person name="Takahashi S."/>
            <person name="Yoshida T."/>
            <person name="Shimamura S."/>
            <person name="Takaki Y."/>
            <person name="Nagai Y."/>
            <person name="Toyoda A."/>
            <person name="Suzuki Y."/>
            <person name="Arimoto A."/>
            <person name="Ishii H."/>
            <person name="Satoh N."/>
            <person name="Nishiyama T."/>
            <person name="Hasebe M."/>
            <person name="Maruyama T."/>
            <person name="Minagawa J."/>
            <person name="Obokata J."/>
            <person name="Shigenobu S."/>
        </authorList>
    </citation>
    <scope>NUCLEOTIDE SEQUENCE [LARGE SCALE GENOMIC DNA]</scope>
</reference>
<feature type="compositionally biased region" description="Basic and acidic residues" evidence="1">
    <location>
        <begin position="16"/>
        <end position="25"/>
    </location>
</feature>
<feature type="compositionally biased region" description="Acidic residues" evidence="1">
    <location>
        <begin position="26"/>
        <end position="45"/>
    </location>
</feature>
<feature type="region of interest" description="Disordered" evidence="1">
    <location>
        <begin position="16"/>
        <end position="45"/>
    </location>
</feature>
<name>A0AAV4FHF3_9GAST</name>
<sequence>MEAKAYNYDLLMSSEKERKDVCSKDDDYDDNDNDDDEEEEEEDDLQDGIFLLHRVPSTSAIHTTVGALSQYLVKPINEALPEMERVHAWGQVPSQAQGNRSACPTCLKKIQPAAVLSSSTSDVD</sequence>
<evidence type="ECO:0000256" key="1">
    <source>
        <dbReference type="SAM" id="MobiDB-lite"/>
    </source>
</evidence>
<proteinExistence type="predicted"/>
<organism evidence="2 3">
    <name type="scientific">Elysia marginata</name>
    <dbReference type="NCBI Taxonomy" id="1093978"/>
    <lineage>
        <taxon>Eukaryota</taxon>
        <taxon>Metazoa</taxon>
        <taxon>Spiralia</taxon>
        <taxon>Lophotrochozoa</taxon>
        <taxon>Mollusca</taxon>
        <taxon>Gastropoda</taxon>
        <taxon>Heterobranchia</taxon>
        <taxon>Euthyneura</taxon>
        <taxon>Panpulmonata</taxon>
        <taxon>Sacoglossa</taxon>
        <taxon>Placobranchoidea</taxon>
        <taxon>Plakobranchidae</taxon>
        <taxon>Elysia</taxon>
    </lineage>
</organism>
<evidence type="ECO:0000313" key="3">
    <source>
        <dbReference type="Proteomes" id="UP000762676"/>
    </source>
</evidence>
<accession>A0AAV4FHF3</accession>
<dbReference type="Proteomes" id="UP000762676">
    <property type="component" value="Unassembled WGS sequence"/>
</dbReference>
<gene>
    <name evidence="2" type="ORF">ElyMa_005688400</name>
</gene>
<evidence type="ECO:0000313" key="2">
    <source>
        <dbReference type="EMBL" id="GFR71780.1"/>
    </source>
</evidence>